<reference evidence="1 2" key="1">
    <citation type="submission" date="2024-02" db="EMBL/GenBank/DDBJ databases">
        <title>A draft genome for the cacao thread blight pathogen Marasmius crinis-equi.</title>
        <authorList>
            <person name="Cohen S.P."/>
            <person name="Baruah I.K."/>
            <person name="Amoako-Attah I."/>
            <person name="Bukari Y."/>
            <person name="Meinhardt L.W."/>
            <person name="Bailey B.A."/>
        </authorList>
    </citation>
    <scope>NUCLEOTIDE SEQUENCE [LARGE SCALE GENOMIC DNA]</scope>
    <source>
        <strain evidence="1 2">GH-76</strain>
    </source>
</reference>
<dbReference type="Proteomes" id="UP001465976">
    <property type="component" value="Unassembled WGS sequence"/>
</dbReference>
<name>A0ABR3EWX1_9AGAR</name>
<evidence type="ECO:0000313" key="2">
    <source>
        <dbReference type="Proteomes" id="UP001465976"/>
    </source>
</evidence>
<comment type="caution">
    <text evidence="1">The sequence shown here is derived from an EMBL/GenBank/DDBJ whole genome shotgun (WGS) entry which is preliminary data.</text>
</comment>
<gene>
    <name evidence="1" type="ORF">V5O48_014576</name>
</gene>
<keyword evidence="2" id="KW-1185">Reference proteome</keyword>
<proteinExistence type="predicted"/>
<dbReference type="EMBL" id="JBAHYK010001592">
    <property type="protein sequence ID" value="KAL0567415.1"/>
    <property type="molecule type" value="Genomic_DNA"/>
</dbReference>
<organism evidence="1 2">
    <name type="scientific">Marasmius crinis-equi</name>
    <dbReference type="NCBI Taxonomy" id="585013"/>
    <lineage>
        <taxon>Eukaryota</taxon>
        <taxon>Fungi</taxon>
        <taxon>Dikarya</taxon>
        <taxon>Basidiomycota</taxon>
        <taxon>Agaricomycotina</taxon>
        <taxon>Agaricomycetes</taxon>
        <taxon>Agaricomycetidae</taxon>
        <taxon>Agaricales</taxon>
        <taxon>Marasmiineae</taxon>
        <taxon>Marasmiaceae</taxon>
        <taxon>Marasmius</taxon>
    </lineage>
</organism>
<evidence type="ECO:0000313" key="1">
    <source>
        <dbReference type="EMBL" id="KAL0567415.1"/>
    </source>
</evidence>
<sequence length="159" mass="18023">MTHLKLNCTGNCLLPFAATLDIQSPASDVPHGTITFNSDESETFYALAARVTPRVLDACRCPDKVEHRADIIWVGNILKLRRWGSTRVPCGCPEFLFMWDVSTSKCMWGGYMVWCRLRDEYDEAVDEAELDIDGGDLAATQHRKRRDMCLELDVDCFQA</sequence>
<accession>A0ABR3EWX1</accession>
<protein>
    <submittedName>
        <fullName evidence="1">Uncharacterized protein</fullName>
    </submittedName>
</protein>